<evidence type="ECO:0000256" key="5">
    <source>
        <dbReference type="ARBA" id="ARBA00023136"/>
    </source>
</evidence>
<evidence type="ECO:0000256" key="6">
    <source>
        <dbReference type="SAM" id="MobiDB-lite"/>
    </source>
</evidence>
<evidence type="ECO:0000313" key="9">
    <source>
        <dbReference type="EMBL" id="CAH3175665.1"/>
    </source>
</evidence>
<feature type="transmembrane region" description="Helical" evidence="7">
    <location>
        <begin position="102"/>
        <end position="124"/>
    </location>
</feature>
<comment type="subcellular location">
    <subcellularLocation>
        <location evidence="1">Cell membrane</location>
        <topology evidence="1">Multi-pass membrane protein</topology>
    </subcellularLocation>
</comment>
<feature type="transmembrane region" description="Helical" evidence="7">
    <location>
        <begin position="498"/>
        <end position="522"/>
    </location>
</feature>
<feature type="compositionally biased region" description="Basic and acidic residues" evidence="6">
    <location>
        <begin position="385"/>
        <end position="404"/>
    </location>
</feature>
<evidence type="ECO:0000256" key="3">
    <source>
        <dbReference type="ARBA" id="ARBA00022692"/>
    </source>
</evidence>
<gene>
    <name evidence="9" type="ORF">PLOB_00017138</name>
</gene>
<evidence type="ECO:0000256" key="4">
    <source>
        <dbReference type="ARBA" id="ARBA00022989"/>
    </source>
</evidence>
<name>A0ABN8RCV7_9CNID</name>
<dbReference type="InterPro" id="IPR000276">
    <property type="entry name" value="GPCR_Rhodpsn"/>
</dbReference>
<evidence type="ECO:0000313" key="10">
    <source>
        <dbReference type="Proteomes" id="UP001159405"/>
    </source>
</evidence>
<feature type="transmembrane region" description="Helical" evidence="7">
    <location>
        <begin position="145"/>
        <end position="166"/>
    </location>
</feature>
<evidence type="ECO:0000256" key="2">
    <source>
        <dbReference type="ARBA" id="ARBA00022475"/>
    </source>
</evidence>
<dbReference type="Pfam" id="PF00001">
    <property type="entry name" value="7tm_1"/>
    <property type="match status" value="1"/>
</dbReference>
<dbReference type="Gene3D" id="1.20.1070.10">
    <property type="entry name" value="Rhodopsin 7-helix transmembrane proteins"/>
    <property type="match status" value="2"/>
</dbReference>
<dbReference type="PANTHER" id="PTHR22750">
    <property type="entry name" value="G-PROTEIN COUPLED RECEPTOR"/>
    <property type="match status" value="1"/>
</dbReference>
<feature type="transmembrane region" description="Helical" evidence="7">
    <location>
        <begin position="20"/>
        <end position="48"/>
    </location>
</feature>
<reference evidence="9 10" key="1">
    <citation type="submission" date="2022-05" db="EMBL/GenBank/DDBJ databases">
        <authorList>
            <consortium name="Genoscope - CEA"/>
            <person name="William W."/>
        </authorList>
    </citation>
    <scope>NUCLEOTIDE SEQUENCE [LARGE SCALE GENOMIC DNA]</scope>
</reference>
<dbReference type="SUPFAM" id="SSF81321">
    <property type="entry name" value="Family A G protein-coupled receptor-like"/>
    <property type="match status" value="1"/>
</dbReference>
<organism evidence="9 10">
    <name type="scientific">Porites lobata</name>
    <dbReference type="NCBI Taxonomy" id="104759"/>
    <lineage>
        <taxon>Eukaryota</taxon>
        <taxon>Metazoa</taxon>
        <taxon>Cnidaria</taxon>
        <taxon>Anthozoa</taxon>
        <taxon>Hexacorallia</taxon>
        <taxon>Scleractinia</taxon>
        <taxon>Fungiina</taxon>
        <taxon>Poritidae</taxon>
        <taxon>Porites</taxon>
    </lineage>
</organism>
<feature type="region of interest" description="Disordered" evidence="6">
    <location>
        <begin position="297"/>
        <end position="333"/>
    </location>
</feature>
<evidence type="ECO:0000259" key="8">
    <source>
        <dbReference type="PROSITE" id="PS50262"/>
    </source>
</evidence>
<feature type="transmembrane region" description="Helical" evidence="7">
    <location>
        <begin position="172"/>
        <end position="192"/>
    </location>
</feature>
<feature type="region of interest" description="Disordered" evidence="6">
    <location>
        <begin position="373"/>
        <end position="416"/>
    </location>
</feature>
<feature type="compositionally biased region" description="Basic and acidic residues" evidence="6">
    <location>
        <begin position="297"/>
        <end position="308"/>
    </location>
</feature>
<dbReference type="PRINTS" id="PR00237">
    <property type="entry name" value="GPCRRHODOPSN"/>
</dbReference>
<accession>A0ABN8RCV7</accession>
<feature type="compositionally biased region" description="Polar residues" evidence="6">
    <location>
        <begin position="309"/>
        <end position="321"/>
    </location>
</feature>
<dbReference type="PROSITE" id="PS50262">
    <property type="entry name" value="G_PROTEIN_RECEP_F1_2"/>
    <property type="match status" value="1"/>
</dbReference>
<keyword evidence="2" id="KW-1003">Cell membrane</keyword>
<feature type="domain" description="G-protein coupled receptors family 1 profile" evidence="8">
    <location>
        <begin position="40"/>
        <end position="553"/>
    </location>
</feature>
<proteinExistence type="predicted"/>
<feature type="transmembrane region" description="Helical" evidence="7">
    <location>
        <begin position="534"/>
        <end position="555"/>
    </location>
</feature>
<protein>
    <recommendedName>
        <fullName evidence="8">G-protein coupled receptors family 1 profile domain-containing protein</fullName>
    </recommendedName>
</protein>
<keyword evidence="3 7" id="KW-0812">Transmembrane</keyword>
<comment type="caution">
    <text evidence="9">The sequence shown here is derived from an EMBL/GenBank/DDBJ whole genome shotgun (WGS) entry which is preliminary data.</text>
</comment>
<sequence length="580" mass="65842">MAENHCAQLSKVLPQQGSLFVPYVLNCVIMLVLSLTAIVGNVLILVSICRAPQFLRQPSYFLLVNLAFADFCVGLIAEPAYLVYKLSYLVDPFSLLSCYAGIIFNFLSYFLTSLSLWTAATISLDRLLVLHLHMKYSAIVTKCRVCILIAVLWLLGIIFGSMFDWAVDAQNTVFVCANTMALLIALLSYVRIFQIVRYHRKQISIQLSEVSFWQRDEDNSVYTSFCRKDSTSKQWEDAMSEEMDGNESSLCAGKEAVTGSEARQIGVTKPENHEIKTLGVAKASLNYDRVLSSSKREVNGTEAFERGQESSNGLANSNLKFSKNRGNEQNQDNVVGLKEVHTESLASKNWIMKSWQQNQKCASVDCTIEAFKEDTQNEDGSSAGRDQEGVEETYKRPSEEKAGLKENQNPTCSFEDNAVWSERQETDQEQRNLTEVMHENSVSHRKDTKNTSNHSQIITSFNRHAQSSSSANYPTTRDNQIAIRSSKRLKMRHFKKSVFNMFVIWFLMLVCYLPLICTSALFTLLGRSYSMHLAFNFTTSVMFLNSSMNPVVFCWRIREFRAAVRKTLRELFGFWANQIS</sequence>
<keyword evidence="5 7" id="KW-0472">Membrane</keyword>
<dbReference type="Proteomes" id="UP001159405">
    <property type="component" value="Unassembled WGS sequence"/>
</dbReference>
<dbReference type="EMBL" id="CALNXK010000203">
    <property type="protein sequence ID" value="CAH3175665.1"/>
    <property type="molecule type" value="Genomic_DNA"/>
</dbReference>
<keyword evidence="4 7" id="KW-1133">Transmembrane helix</keyword>
<dbReference type="InterPro" id="IPR017452">
    <property type="entry name" value="GPCR_Rhodpsn_7TM"/>
</dbReference>
<feature type="transmembrane region" description="Helical" evidence="7">
    <location>
        <begin position="60"/>
        <end position="82"/>
    </location>
</feature>
<feature type="non-terminal residue" evidence="9">
    <location>
        <position position="580"/>
    </location>
</feature>
<dbReference type="CDD" id="cd00637">
    <property type="entry name" value="7tm_classA_rhodopsin-like"/>
    <property type="match status" value="1"/>
</dbReference>
<keyword evidence="10" id="KW-1185">Reference proteome</keyword>
<evidence type="ECO:0000256" key="1">
    <source>
        <dbReference type="ARBA" id="ARBA00004651"/>
    </source>
</evidence>
<evidence type="ECO:0000256" key="7">
    <source>
        <dbReference type="SAM" id="Phobius"/>
    </source>
</evidence>